<feature type="transmembrane region" description="Helical" evidence="8">
    <location>
        <begin position="500"/>
        <end position="525"/>
    </location>
</feature>
<keyword evidence="4 8" id="KW-0812">Transmembrane</keyword>
<feature type="transmembrane region" description="Helical" evidence="8">
    <location>
        <begin position="331"/>
        <end position="350"/>
    </location>
</feature>
<evidence type="ECO:0000259" key="9">
    <source>
        <dbReference type="SMART" id="SM00014"/>
    </source>
</evidence>
<dbReference type="SUPFAM" id="SSF48317">
    <property type="entry name" value="Acid phosphatase/Vanadium-dependent haloperoxidase"/>
    <property type="match status" value="1"/>
</dbReference>
<feature type="transmembrane region" description="Helical" evidence="8">
    <location>
        <begin position="232"/>
        <end position="251"/>
    </location>
</feature>
<evidence type="ECO:0000256" key="7">
    <source>
        <dbReference type="ARBA" id="ARBA00024033"/>
    </source>
</evidence>
<dbReference type="Proteomes" id="UP000184440">
    <property type="component" value="Unassembled WGS sequence"/>
</dbReference>
<gene>
    <name evidence="10" type="ORF">SAMN05443668_108360</name>
</gene>
<sequence length="594" mass="62581">MRTSLRTPLAGSSRVPFRAPSWSPFGASLQVPFLVGAVVLAAVLVPVLGVGGRPLGVDLAVGRVLSSPGSDLAGAVTQLGSGAVLYPVLAVLAFVRVSSGSSWRRAVVPLVVLAVAQMIEAVTFVTLVRPTPLDGSGSFSSGHAMAAVLGWGLVAREFRRPRLFWLVGIVGVAVGLSRVVLGLHWVTDVVAGWALGVMVLAAVAAWPAPVGGVRAPVLEPSGPPRWLTTSRGAWVLPGLALLVPLVPLFLVSGDDRMKDLLVYYGAGSTAGTGSDVYEFRTVFDMPFTYPPFAAVLSEPLSRVPLGLLQVLWVAASLAALVGVARFAMQPVVARIGLPLTLALLLVSAPVRSHLRFGQVGLFLVLLVAVDLLRRHRREGIGLGVAIAVKLTPAVFVPWLLVTRRWRTFMTVTVTAVGATLAGLLLLWPSAAEYLWRALWDSDRFGANDVVGNQSVRGMLLRTGLPDHTVSLLWLASALLLVAVATLGARRLERDGNRLGAVGVLAALSVAVSPISWVHHLVWLVLPLSALVAARRYVPAAVWAVLLTVSLPSIGAAGLRAGAAHPVFWHFVVDAQGLTAVAAVLFLPWAVRARP</sequence>
<organism evidence="10 11">
    <name type="scientific">Cryptosporangium aurantiacum</name>
    <dbReference type="NCBI Taxonomy" id="134849"/>
    <lineage>
        <taxon>Bacteria</taxon>
        <taxon>Bacillati</taxon>
        <taxon>Actinomycetota</taxon>
        <taxon>Actinomycetes</taxon>
        <taxon>Cryptosporangiales</taxon>
        <taxon>Cryptosporangiaceae</taxon>
        <taxon>Cryptosporangium</taxon>
    </lineage>
</organism>
<dbReference type="OrthoDB" id="9774600at2"/>
<evidence type="ECO:0000256" key="5">
    <source>
        <dbReference type="ARBA" id="ARBA00022989"/>
    </source>
</evidence>
<dbReference type="GO" id="GO:0016758">
    <property type="term" value="F:hexosyltransferase activity"/>
    <property type="evidence" value="ECO:0007669"/>
    <property type="project" value="InterPro"/>
</dbReference>
<comment type="subcellular location">
    <subcellularLocation>
        <location evidence="1">Cell membrane</location>
        <topology evidence="1">Multi-pass membrane protein</topology>
    </subcellularLocation>
</comment>
<evidence type="ECO:0000313" key="11">
    <source>
        <dbReference type="Proteomes" id="UP000184440"/>
    </source>
</evidence>
<feature type="domain" description="Phosphatidic acid phosphatase type 2/haloperoxidase" evidence="9">
    <location>
        <begin position="79"/>
        <end position="204"/>
    </location>
</feature>
<evidence type="ECO:0000256" key="6">
    <source>
        <dbReference type="ARBA" id="ARBA00023136"/>
    </source>
</evidence>
<dbReference type="SMART" id="SM00014">
    <property type="entry name" value="acidPPc"/>
    <property type="match status" value="1"/>
</dbReference>
<feature type="transmembrane region" description="Helical" evidence="8">
    <location>
        <begin position="107"/>
        <end position="127"/>
    </location>
</feature>
<dbReference type="Gene3D" id="1.20.144.10">
    <property type="entry name" value="Phosphatidic acid phosphatase type 2/haloperoxidase"/>
    <property type="match status" value="1"/>
</dbReference>
<dbReference type="InterPro" id="IPR000326">
    <property type="entry name" value="PAP2/HPO"/>
</dbReference>
<feature type="transmembrane region" description="Helical" evidence="8">
    <location>
        <begin position="31"/>
        <end position="52"/>
    </location>
</feature>
<evidence type="ECO:0000256" key="8">
    <source>
        <dbReference type="SAM" id="Phobius"/>
    </source>
</evidence>
<feature type="transmembrane region" description="Helical" evidence="8">
    <location>
        <begin position="191"/>
        <end position="211"/>
    </location>
</feature>
<evidence type="ECO:0000256" key="4">
    <source>
        <dbReference type="ARBA" id="ARBA00022692"/>
    </source>
</evidence>
<feature type="transmembrane region" description="Helical" evidence="8">
    <location>
        <begin position="356"/>
        <end position="372"/>
    </location>
</feature>
<feature type="transmembrane region" description="Helical" evidence="8">
    <location>
        <begin position="163"/>
        <end position="185"/>
    </location>
</feature>
<feature type="transmembrane region" description="Helical" evidence="8">
    <location>
        <begin position="379"/>
        <end position="401"/>
    </location>
</feature>
<evidence type="ECO:0000313" key="10">
    <source>
        <dbReference type="EMBL" id="SHN42753.1"/>
    </source>
</evidence>
<comment type="similarity">
    <text evidence="7">Belongs to the glycosyltransferase 87 family.</text>
</comment>
<keyword evidence="2" id="KW-1003">Cell membrane</keyword>
<dbReference type="GO" id="GO:0005886">
    <property type="term" value="C:plasma membrane"/>
    <property type="evidence" value="ECO:0007669"/>
    <property type="project" value="UniProtKB-SubCell"/>
</dbReference>
<keyword evidence="5 8" id="KW-1133">Transmembrane helix</keyword>
<feature type="transmembrane region" description="Helical" evidence="8">
    <location>
        <begin position="72"/>
        <end position="95"/>
    </location>
</feature>
<feature type="transmembrane region" description="Helical" evidence="8">
    <location>
        <begin position="305"/>
        <end position="324"/>
    </location>
</feature>
<dbReference type="InterPro" id="IPR018584">
    <property type="entry name" value="GT87"/>
</dbReference>
<name>A0A1M7R935_9ACTN</name>
<protein>
    <submittedName>
        <fullName evidence="10">PAP2 superfamily protein</fullName>
    </submittedName>
</protein>
<proteinExistence type="inferred from homology"/>
<evidence type="ECO:0000256" key="1">
    <source>
        <dbReference type="ARBA" id="ARBA00004651"/>
    </source>
</evidence>
<accession>A0A1M7R935</accession>
<dbReference type="AlphaFoldDB" id="A0A1M7R935"/>
<dbReference type="Pfam" id="PF01569">
    <property type="entry name" value="PAP2"/>
    <property type="match status" value="1"/>
</dbReference>
<keyword evidence="11" id="KW-1185">Reference proteome</keyword>
<reference evidence="10 11" key="1">
    <citation type="submission" date="2016-11" db="EMBL/GenBank/DDBJ databases">
        <authorList>
            <person name="Jaros S."/>
            <person name="Januszkiewicz K."/>
            <person name="Wedrychowicz H."/>
        </authorList>
    </citation>
    <scope>NUCLEOTIDE SEQUENCE [LARGE SCALE GENOMIC DNA]</scope>
    <source>
        <strain evidence="10 11">DSM 46144</strain>
    </source>
</reference>
<feature type="transmembrane region" description="Helical" evidence="8">
    <location>
        <begin position="468"/>
        <end position="488"/>
    </location>
</feature>
<keyword evidence="3" id="KW-0808">Transferase</keyword>
<dbReference type="Pfam" id="PF09594">
    <property type="entry name" value="GT87"/>
    <property type="match status" value="1"/>
</dbReference>
<dbReference type="RefSeq" id="WP_084741763.1">
    <property type="nucleotide sequence ID" value="NZ_FRCS01000008.1"/>
</dbReference>
<keyword evidence="6 8" id="KW-0472">Membrane</keyword>
<evidence type="ECO:0000256" key="3">
    <source>
        <dbReference type="ARBA" id="ARBA00022679"/>
    </source>
</evidence>
<evidence type="ECO:0000256" key="2">
    <source>
        <dbReference type="ARBA" id="ARBA00022475"/>
    </source>
</evidence>
<dbReference type="EMBL" id="FRCS01000008">
    <property type="protein sequence ID" value="SHN42753.1"/>
    <property type="molecule type" value="Genomic_DNA"/>
</dbReference>
<feature type="transmembrane region" description="Helical" evidence="8">
    <location>
        <begin position="537"/>
        <end position="560"/>
    </location>
</feature>
<dbReference type="InterPro" id="IPR036938">
    <property type="entry name" value="PAP2/HPO_sf"/>
</dbReference>
<feature type="transmembrane region" description="Helical" evidence="8">
    <location>
        <begin position="566"/>
        <end position="590"/>
    </location>
</feature>
<feature type="transmembrane region" description="Helical" evidence="8">
    <location>
        <begin position="407"/>
        <end position="427"/>
    </location>
</feature>
<dbReference type="STRING" id="134849.SAMN05443668_108360"/>